<evidence type="ECO:0000313" key="3">
    <source>
        <dbReference type="EMBL" id="MDC8754596.1"/>
    </source>
</evidence>
<dbReference type="InterPro" id="IPR036249">
    <property type="entry name" value="Thioredoxin-like_sf"/>
</dbReference>
<evidence type="ECO:0000313" key="4">
    <source>
        <dbReference type="Proteomes" id="UP001216558"/>
    </source>
</evidence>
<feature type="signal peptide" evidence="1">
    <location>
        <begin position="1"/>
        <end position="17"/>
    </location>
</feature>
<sequence length="252" mass="26945">MMLRSLAAIGAAMIALAAPGSAQKDLSNPGSAFAKEQPRGNWQAVVTRTERGHLIGNPDADTRLIEFVSYTCGHCAHFAVQGEPALDLTLLMPGKMAVEVRPVLRNALDLTVSLLAQCGDPAGFKDRHRAFMYAQDKWLAKFTSAPQSQQAIWARADKASRMNAASALGLADMLIKRGQSAAEVNACIMDDAAAQKLIDNGTADRLDFDIQGTPSFALDGKLLNQVHNWDALYPVLSAHFAPAPSKGLSTSD</sequence>
<gene>
    <name evidence="3" type="ORF">OIK40_08080</name>
</gene>
<dbReference type="SUPFAM" id="SSF52833">
    <property type="entry name" value="Thioredoxin-like"/>
    <property type="match status" value="1"/>
</dbReference>
<accession>A0ABT5JPZ8</accession>
<evidence type="ECO:0000259" key="2">
    <source>
        <dbReference type="Pfam" id="PF13462"/>
    </source>
</evidence>
<dbReference type="Pfam" id="PF13462">
    <property type="entry name" value="Thioredoxin_4"/>
    <property type="match status" value="1"/>
</dbReference>
<protein>
    <submittedName>
        <fullName evidence="3">Thioredoxin domain-containing protein</fullName>
    </submittedName>
</protein>
<keyword evidence="4" id="KW-1185">Reference proteome</keyword>
<dbReference type="Proteomes" id="UP001216558">
    <property type="component" value="Unassembled WGS sequence"/>
</dbReference>
<dbReference type="Gene3D" id="1.10.40.110">
    <property type="match status" value="1"/>
</dbReference>
<feature type="domain" description="Thioredoxin-like fold" evidence="2">
    <location>
        <begin position="49"/>
        <end position="232"/>
    </location>
</feature>
<reference evidence="3 4" key="1">
    <citation type="submission" date="2022-10" db="EMBL/GenBank/DDBJ databases">
        <title>Erythrobacter sp. sf7 Genome sequencing.</title>
        <authorList>
            <person name="Park S."/>
        </authorList>
    </citation>
    <scope>NUCLEOTIDE SEQUENCE [LARGE SCALE GENOMIC DNA]</scope>
    <source>
        <strain evidence="4">sf7</strain>
    </source>
</reference>
<feature type="chain" id="PRO_5045917883" evidence="1">
    <location>
        <begin position="18"/>
        <end position="252"/>
    </location>
</feature>
<dbReference type="EMBL" id="JAQQXQ010000005">
    <property type="protein sequence ID" value="MDC8754596.1"/>
    <property type="molecule type" value="Genomic_DNA"/>
</dbReference>
<dbReference type="RefSeq" id="WP_273677649.1">
    <property type="nucleotide sequence ID" value="NZ_JAQQXQ010000005.1"/>
</dbReference>
<proteinExistence type="predicted"/>
<evidence type="ECO:0000256" key="1">
    <source>
        <dbReference type="SAM" id="SignalP"/>
    </source>
</evidence>
<dbReference type="InterPro" id="IPR012336">
    <property type="entry name" value="Thioredoxin-like_fold"/>
</dbReference>
<keyword evidence="1" id="KW-0732">Signal</keyword>
<comment type="caution">
    <text evidence="3">The sequence shown here is derived from an EMBL/GenBank/DDBJ whole genome shotgun (WGS) entry which is preliminary data.</text>
</comment>
<dbReference type="Gene3D" id="3.40.30.10">
    <property type="entry name" value="Glutaredoxin"/>
    <property type="match status" value="1"/>
</dbReference>
<name>A0ABT5JPZ8_9SPHN</name>
<organism evidence="3 4">
    <name type="scientific">Erythrobacter fulvus</name>
    <dbReference type="NCBI Taxonomy" id="2987523"/>
    <lineage>
        <taxon>Bacteria</taxon>
        <taxon>Pseudomonadati</taxon>
        <taxon>Pseudomonadota</taxon>
        <taxon>Alphaproteobacteria</taxon>
        <taxon>Sphingomonadales</taxon>
        <taxon>Erythrobacteraceae</taxon>
        <taxon>Erythrobacter/Porphyrobacter group</taxon>
        <taxon>Erythrobacter</taxon>
    </lineage>
</organism>